<accession>A0A2S4JXB8</accession>
<dbReference type="RefSeq" id="WP_103679604.1">
    <property type="nucleotide sequence ID" value="NZ_LPWH01000049.1"/>
</dbReference>
<reference evidence="3" key="1">
    <citation type="submission" date="2015-12" db="EMBL/GenBank/DDBJ databases">
        <authorList>
            <person name="Lodha T.D."/>
            <person name="Chintalapati S."/>
            <person name="Chintalapati V.R."/>
            <person name="Sravanthi T."/>
        </authorList>
    </citation>
    <scope>NUCLEOTIDE SEQUENCE [LARGE SCALE GENOMIC DNA]</scope>
    <source>
        <strain evidence="3">JC133</strain>
    </source>
</reference>
<dbReference type="InterPro" id="IPR050789">
    <property type="entry name" value="Diverse_Enzym_Activities"/>
</dbReference>
<comment type="caution">
    <text evidence="2">The sequence shown here is derived from an EMBL/GenBank/DDBJ whole genome shotgun (WGS) entry which is preliminary data.</text>
</comment>
<dbReference type="SUPFAM" id="SSF56601">
    <property type="entry name" value="beta-lactamase/transpeptidase-like"/>
    <property type="match status" value="1"/>
</dbReference>
<dbReference type="EMBL" id="LPWH01000049">
    <property type="protein sequence ID" value="POR04151.1"/>
    <property type="molecule type" value="Genomic_DNA"/>
</dbReference>
<feature type="domain" description="Beta-lactamase-related" evidence="1">
    <location>
        <begin position="25"/>
        <end position="395"/>
    </location>
</feature>
<dbReference type="InterPro" id="IPR001466">
    <property type="entry name" value="Beta-lactam-related"/>
</dbReference>
<keyword evidence="2" id="KW-0378">Hydrolase</keyword>
<dbReference type="GO" id="GO:0016787">
    <property type="term" value="F:hydrolase activity"/>
    <property type="evidence" value="ECO:0007669"/>
    <property type="project" value="UniProtKB-KW"/>
</dbReference>
<dbReference type="Gene3D" id="3.40.710.10">
    <property type="entry name" value="DD-peptidase/beta-lactamase superfamily"/>
    <property type="match status" value="1"/>
</dbReference>
<dbReference type="OrthoDB" id="9797709at2"/>
<dbReference type="Pfam" id="PF00144">
    <property type="entry name" value="Beta-lactamase"/>
    <property type="match status" value="1"/>
</dbReference>
<sequence length="418" mass="46583">MSITLPEAVRPESVGMASKSLANIDDLAHTFIEEKAYRGVVVLVARHGEICYFKAFGEADEETPLKKDAVFRLASMSKVPSAVAVMQLFEQGKISLHEPISKYLPEFSEPKVAILENWGALRLERAKREITIHDLLSMTAGMTNTWWYNLFTPDCYRVVPKLYKEAGLMDDLDAPNITLEENVKILARMPLIAQPGEMFDYSNNSVETLCRLVEVVSGVDFNRYLQENIFEPLGMRETWFFPPDEELHRVPAAFWAGTGEKHVEKHPLGLGMLGPDYTFSPHKTYFSGAAGLHGTTYDYFRFAQMLLNKGVLEGVRVLSRASVELMTSNQIGDLTNWQLTGNKWGYQLDIQEGVNAPGGSLHYLGGPGAYSWQGFWSTKFVNNPAHDTVIMTMSTPGFDGALPNNLRMIAAAAAAVED</sequence>
<name>A0A2S4JXB8_9SPIO</name>
<proteinExistence type="predicted"/>
<protein>
    <submittedName>
        <fullName evidence="2">Serine hydrolase</fullName>
    </submittedName>
</protein>
<evidence type="ECO:0000313" key="3">
    <source>
        <dbReference type="Proteomes" id="UP000237350"/>
    </source>
</evidence>
<evidence type="ECO:0000313" key="2">
    <source>
        <dbReference type="EMBL" id="POR04151.1"/>
    </source>
</evidence>
<dbReference type="Proteomes" id="UP000237350">
    <property type="component" value="Unassembled WGS sequence"/>
</dbReference>
<organism evidence="2 3">
    <name type="scientific">Alkalispirochaeta sphaeroplastigenens</name>
    <dbReference type="NCBI Taxonomy" id="1187066"/>
    <lineage>
        <taxon>Bacteria</taxon>
        <taxon>Pseudomonadati</taxon>
        <taxon>Spirochaetota</taxon>
        <taxon>Spirochaetia</taxon>
        <taxon>Spirochaetales</taxon>
        <taxon>Spirochaetaceae</taxon>
        <taxon>Alkalispirochaeta</taxon>
    </lineage>
</organism>
<dbReference type="AlphaFoldDB" id="A0A2S4JXB8"/>
<dbReference type="InterPro" id="IPR012338">
    <property type="entry name" value="Beta-lactam/transpept-like"/>
</dbReference>
<dbReference type="PANTHER" id="PTHR43283:SF3">
    <property type="entry name" value="BETA-LACTAMASE FAMILY PROTEIN (AFU_ORTHOLOGUE AFUA_5G07500)"/>
    <property type="match status" value="1"/>
</dbReference>
<gene>
    <name evidence="2" type="ORF">AU468_04035</name>
</gene>
<evidence type="ECO:0000259" key="1">
    <source>
        <dbReference type="Pfam" id="PF00144"/>
    </source>
</evidence>
<dbReference type="PANTHER" id="PTHR43283">
    <property type="entry name" value="BETA-LACTAMASE-RELATED"/>
    <property type="match status" value="1"/>
</dbReference>
<keyword evidence="3" id="KW-1185">Reference proteome</keyword>